<proteinExistence type="predicted"/>
<feature type="transmembrane region" description="Helical" evidence="1">
    <location>
        <begin position="105"/>
        <end position="127"/>
    </location>
</feature>
<protein>
    <recommendedName>
        <fullName evidence="4">Transmembrane protein</fullName>
    </recommendedName>
</protein>
<keyword evidence="1" id="KW-0812">Transmembrane</keyword>
<comment type="caution">
    <text evidence="2">The sequence shown here is derived from an EMBL/GenBank/DDBJ whole genome shotgun (WGS) entry which is preliminary data.</text>
</comment>
<keyword evidence="1" id="KW-0472">Membrane</keyword>
<dbReference type="EMBL" id="JABAGL010000012">
    <property type="protein sequence ID" value="NME86432.1"/>
    <property type="molecule type" value="Genomic_DNA"/>
</dbReference>
<reference evidence="2 3" key="1">
    <citation type="submission" date="2020-04" db="EMBL/GenBank/DDBJ databases">
        <authorList>
            <person name="Hitch T.C.A."/>
            <person name="Wylensek D."/>
            <person name="Clavel T."/>
        </authorList>
    </citation>
    <scope>NUCLEOTIDE SEQUENCE [LARGE SCALE GENOMIC DNA]</scope>
    <source>
        <strain evidence="2 3">WCA3-601-WT-5E</strain>
    </source>
</reference>
<organism evidence="2 3">
    <name type="scientific">Bacteroides eggerthii</name>
    <dbReference type="NCBI Taxonomy" id="28111"/>
    <lineage>
        <taxon>Bacteria</taxon>
        <taxon>Pseudomonadati</taxon>
        <taxon>Bacteroidota</taxon>
        <taxon>Bacteroidia</taxon>
        <taxon>Bacteroidales</taxon>
        <taxon>Bacteroidaceae</taxon>
        <taxon>Bacteroides</taxon>
    </lineage>
</organism>
<sequence length="131" mass="15782">MNVWKYIYIKFYKFRRWGLGKTLGEDYAAMLFVASFDVLLYFGILILIDKSVDNVLLKEYEPLYFAFYMLGMLTIERLRNRTMCKNGAFERIKEEVENEPQKLKWSILSILYMIFVVFFFLFCCYIGKYGL</sequence>
<evidence type="ECO:0008006" key="4">
    <source>
        <dbReference type="Google" id="ProtNLM"/>
    </source>
</evidence>
<keyword evidence="1" id="KW-1133">Transmembrane helix</keyword>
<dbReference type="AlphaFoldDB" id="A0A7X9XIE7"/>
<evidence type="ECO:0000313" key="3">
    <source>
        <dbReference type="Proteomes" id="UP000520291"/>
    </source>
</evidence>
<evidence type="ECO:0000313" key="2">
    <source>
        <dbReference type="EMBL" id="NME86432.1"/>
    </source>
</evidence>
<gene>
    <name evidence="2" type="ORF">HF841_10445</name>
</gene>
<accession>A0A7X9XIE7</accession>
<name>A0A7X9XIE7_9BACE</name>
<feature type="transmembrane region" description="Helical" evidence="1">
    <location>
        <begin position="27"/>
        <end position="48"/>
    </location>
</feature>
<dbReference type="Proteomes" id="UP000520291">
    <property type="component" value="Unassembled WGS sequence"/>
</dbReference>
<dbReference type="RefSeq" id="WP_168947700.1">
    <property type="nucleotide sequence ID" value="NZ_JABAGL010000012.1"/>
</dbReference>
<evidence type="ECO:0000256" key="1">
    <source>
        <dbReference type="SAM" id="Phobius"/>
    </source>
</evidence>